<dbReference type="PANTHER" id="PTHR36766:SF70">
    <property type="entry name" value="DISEASE RESISTANCE PROTEIN RGA4"/>
    <property type="match status" value="1"/>
</dbReference>
<dbReference type="InterPro" id="IPR032675">
    <property type="entry name" value="LRR_dom_sf"/>
</dbReference>
<dbReference type="Proteomes" id="UP000823749">
    <property type="component" value="Chromosome 7"/>
</dbReference>
<keyword evidence="1" id="KW-0611">Plant defense</keyword>
<accession>A0AAV6JHY3</accession>
<dbReference type="PANTHER" id="PTHR36766">
    <property type="entry name" value="PLANT BROAD-SPECTRUM MILDEW RESISTANCE PROTEIN RPW8"/>
    <property type="match status" value="1"/>
</dbReference>
<evidence type="ECO:0000313" key="4">
    <source>
        <dbReference type="Proteomes" id="UP000823749"/>
    </source>
</evidence>
<proteinExistence type="predicted"/>
<dbReference type="SUPFAM" id="SSF52058">
    <property type="entry name" value="L domain-like"/>
    <property type="match status" value="2"/>
</dbReference>
<evidence type="ECO:0000256" key="1">
    <source>
        <dbReference type="ARBA" id="ARBA00022821"/>
    </source>
</evidence>
<organism evidence="3 4">
    <name type="scientific">Rhododendron griersonianum</name>
    <dbReference type="NCBI Taxonomy" id="479676"/>
    <lineage>
        <taxon>Eukaryota</taxon>
        <taxon>Viridiplantae</taxon>
        <taxon>Streptophyta</taxon>
        <taxon>Embryophyta</taxon>
        <taxon>Tracheophyta</taxon>
        <taxon>Spermatophyta</taxon>
        <taxon>Magnoliopsida</taxon>
        <taxon>eudicotyledons</taxon>
        <taxon>Gunneridae</taxon>
        <taxon>Pentapetalae</taxon>
        <taxon>asterids</taxon>
        <taxon>Ericales</taxon>
        <taxon>Ericaceae</taxon>
        <taxon>Ericoideae</taxon>
        <taxon>Rhodoreae</taxon>
        <taxon>Rhododendron</taxon>
    </lineage>
</organism>
<evidence type="ECO:0000259" key="2">
    <source>
        <dbReference type="Pfam" id="PF23247"/>
    </source>
</evidence>
<sequence length="462" mass="52355">MGDESASYTHLSSLTFMKVGNIQGLTCLPSWFFQGLTGLQTLTLLCCKELIILWKDVVGCEQRLHGLRDLVITFCPELISLFEEGEEEEEGLQQHEEILNIRTLSIVNCEKLEKLPRGLDNLKFLQELTINRCERLVLFPKKGLPSTLRKFEISECEALQSLPELMLLTSLEHLTVRSCASLTCVSSKDGLPPALEVLNFGYCEHLESILADEGMKINCPSLEVVRITHCENLKSMPDVMQNSLRNLSTLAIQACDNLESLPEGWFAVTNMKKLRISSCKKLDILPHHAFNNFSLTSLQELEVTSCPVVTELVSYILKEESSSTHFTNLTSLVLCNVDIGTLTSEWGFHRLSSLRELQLSEYGWASFPEEDLWLPRSLISLNIIDFPNVEKLSCKIFQNLPSFQKLHFFHCPKLKSVTELQLLPPSLMYLGMVACPRLKQRCRKGKGQYWPLIAHIPEIRGP</sequence>
<gene>
    <name evidence="3" type="ORF">RHGRI_019424</name>
</gene>
<protein>
    <recommendedName>
        <fullName evidence="2">Disease resistance protein At4g27190-like leucine-rich repeats domain-containing protein</fullName>
    </recommendedName>
</protein>
<dbReference type="Pfam" id="PF23247">
    <property type="entry name" value="LRR_RPS2"/>
    <property type="match status" value="1"/>
</dbReference>
<dbReference type="Gene3D" id="3.80.10.10">
    <property type="entry name" value="Ribonuclease Inhibitor"/>
    <property type="match status" value="4"/>
</dbReference>
<name>A0AAV6JHY3_9ERIC</name>
<dbReference type="InterPro" id="IPR057135">
    <property type="entry name" value="At4g27190-like_LRR"/>
</dbReference>
<reference evidence="3" key="1">
    <citation type="submission" date="2020-08" db="EMBL/GenBank/DDBJ databases">
        <title>Plant Genome Project.</title>
        <authorList>
            <person name="Zhang R.-G."/>
        </authorList>
    </citation>
    <scope>NUCLEOTIDE SEQUENCE</scope>
    <source>
        <strain evidence="3">WSP0</strain>
        <tissue evidence="3">Leaf</tissue>
    </source>
</reference>
<dbReference type="GO" id="GO:0006952">
    <property type="term" value="P:defense response"/>
    <property type="evidence" value="ECO:0007669"/>
    <property type="project" value="UniProtKB-KW"/>
</dbReference>
<feature type="domain" description="Disease resistance protein At4g27190-like leucine-rich repeats" evidence="2">
    <location>
        <begin position="146"/>
        <end position="256"/>
    </location>
</feature>
<dbReference type="AlphaFoldDB" id="A0AAV6JHY3"/>
<comment type="caution">
    <text evidence="3">The sequence shown here is derived from an EMBL/GenBank/DDBJ whole genome shotgun (WGS) entry which is preliminary data.</text>
</comment>
<dbReference type="EMBL" id="JACTNZ010000007">
    <property type="protein sequence ID" value="KAG5538875.1"/>
    <property type="molecule type" value="Genomic_DNA"/>
</dbReference>
<keyword evidence="4" id="KW-1185">Reference proteome</keyword>
<evidence type="ECO:0000313" key="3">
    <source>
        <dbReference type="EMBL" id="KAG5538875.1"/>
    </source>
</evidence>